<accession>A0ABY7FIV4</accession>
<protein>
    <submittedName>
        <fullName evidence="3">Uncharacterized protein</fullName>
    </submittedName>
</protein>
<evidence type="ECO:0000313" key="3">
    <source>
        <dbReference type="EMBL" id="WAR19181.1"/>
    </source>
</evidence>
<dbReference type="EMBL" id="CP111022">
    <property type="protein sequence ID" value="WAR19181.1"/>
    <property type="molecule type" value="Genomic_DNA"/>
</dbReference>
<name>A0ABY7FIV4_MYAAR</name>
<keyword evidence="2" id="KW-1133">Transmembrane helix</keyword>
<dbReference type="PANTHER" id="PTHR14096">
    <property type="entry name" value="APOLIPOPROTEIN L"/>
    <property type="match status" value="1"/>
</dbReference>
<evidence type="ECO:0000256" key="2">
    <source>
        <dbReference type="SAM" id="Phobius"/>
    </source>
</evidence>
<keyword evidence="2" id="KW-0812">Transmembrane</keyword>
<evidence type="ECO:0000256" key="1">
    <source>
        <dbReference type="ARBA" id="ARBA00010090"/>
    </source>
</evidence>
<comment type="similarity">
    <text evidence="1">Belongs to the apolipoprotein L family.</text>
</comment>
<keyword evidence="4" id="KW-1185">Reference proteome</keyword>
<dbReference type="InterPro" id="IPR008405">
    <property type="entry name" value="ApoL"/>
</dbReference>
<keyword evidence="2" id="KW-0472">Membrane</keyword>
<proteinExistence type="inferred from homology"/>
<dbReference type="Pfam" id="PF05461">
    <property type="entry name" value="ApoL"/>
    <property type="match status" value="1"/>
</dbReference>
<dbReference type="Proteomes" id="UP001164746">
    <property type="component" value="Chromosome 11"/>
</dbReference>
<evidence type="ECO:0000313" key="4">
    <source>
        <dbReference type="Proteomes" id="UP001164746"/>
    </source>
</evidence>
<gene>
    <name evidence="3" type="ORF">MAR_001019</name>
</gene>
<dbReference type="PANTHER" id="PTHR14096:SF28">
    <property type="entry name" value="APOLIPOPROTEIN L, 1-RELATED"/>
    <property type="match status" value="1"/>
</dbReference>
<organism evidence="3 4">
    <name type="scientific">Mya arenaria</name>
    <name type="common">Soft-shell clam</name>
    <dbReference type="NCBI Taxonomy" id="6604"/>
    <lineage>
        <taxon>Eukaryota</taxon>
        <taxon>Metazoa</taxon>
        <taxon>Spiralia</taxon>
        <taxon>Lophotrochozoa</taxon>
        <taxon>Mollusca</taxon>
        <taxon>Bivalvia</taxon>
        <taxon>Autobranchia</taxon>
        <taxon>Heteroconchia</taxon>
        <taxon>Euheterodonta</taxon>
        <taxon>Imparidentia</taxon>
        <taxon>Neoheterodontei</taxon>
        <taxon>Myida</taxon>
        <taxon>Myoidea</taxon>
        <taxon>Myidae</taxon>
        <taxon>Mya</taxon>
    </lineage>
</organism>
<feature type="transmembrane region" description="Helical" evidence="2">
    <location>
        <begin position="92"/>
        <end position="113"/>
    </location>
</feature>
<reference evidence="3" key="1">
    <citation type="submission" date="2022-11" db="EMBL/GenBank/DDBJ databases">
        <title>Centuries of genome instability and evolution in soft-shell clam transmissible cancer (bioRxiv).</title>
        <authorList>
            <person name="Hart S.F.M."/>
            <person name="Yonemitsu M.A."/>
            <person name="Giersch R.M."/>
            <person name="Beal B.F."/>
            <person name="Arriagada G."/>
            <person name="Davis B.W."/>
            <person name="Ostrander E.A."/>
            <person name="Goff S.P."/>
            <person name="Metzger M.J."/>
        </authorList>
    </citation>
    <scope>NUCLEOTIDE SEQUENCE</scope>
    <source>
        <strain evidence="3">MELC-2E11</strain>
        <tissue evidence="3">Siphon/mantle</tissue>
    </source>
</reference>
<sequence length="299" mass="32361">MKRAWKCLISLLEKPESEIPRTVFYQILVKTRSFRLLQLLLADICVEDIVFIKMYKALLNLETNLNKMENALVRFGAIPEEFRERRSQVNKAVISTSIGGVVGSVLGIVGMALTPVTFGTSLGLTITGGVIGGVSGFTQAGFRIHEAVKQNGSTSDMNNEWEAINTNLNESIEEVEELFNVNKRTNDFEYVVPGKNQRGFISLGNVARSLHGGVGIGIAAAKAAVSTATIVASILGPIGIILDIGFLAEASYNKYNGNQSNAAEIIECLLLNESILLTCYRGNTEANGQIVEGSFKKPS</sequence>